<keyword evidence="2" id="KW-0732">Signal</keyword>
<dbReference type="SMART" id="SM00257">
    <property type="entry name" value="LysM"/>
    <property type="match status" value="1"/>
</dbReference>
<dbReference type="Pfam" id="PF17936">
    <property type="entry name" value="Big_6"/>
    <property type="match status" value="1"/>
</dbReference>
<feature type="chain" id="PRO_5030825999" evidence="2">
    <location>
        <begin position="20"/>
        <end position="455"/>
    </location>
</feature>
<dbReference type="SUPFAM" id="SSF54106">
    <property type="entry name" value="LysM domain"/>
    <property type="match status" value="1"/>
</dbReference>
<feature type="region of interest" description="Disordered" evidence="1">
    <location>
        <begin position="186"/>
        <end position="221"/>
    </location>
</feature>
<sequence length="455" mass="46158">MAINPLKIFLLAAGGSAAAATVAYVSGALDPYLAPPAAIASLPTPSSTAPAADKPAEPAKPAAEAPAGAAPAVVAPSFDVVRVEDNGAVVIAGKAAGGAKVEIVTGSQVIGAAVAGADGDFAVVLDKPLKPGDYQIVLRATAPDNVVATSTETAVVSVPSEPGGQVLALVEEPGKPAELITVPKPAEAPKQPAAEQPANAPATTPEAQTATQPAPATSDAPTAQAKVVVEAVEIEGKKIFIAGAADASRKVRAYANEILIGETQTSPDGRFLIEAERELPVGDYIIRVDALEPDGVKVVARAAVPFQREPGESIAAVAPQEPAKQPAAAQQPEANPEAAAPAPVTGEAPAAPAASEAKPADVAAAPAMPEATAPKLEAVNGAVIIRRGDSLWRISRRVYGHGVRYSNIYLANQDQIRDPDRIWPGQVFRVPEKSKEGEAANMDAMGEQAMPAPKP</sequence>
<dbReference type="RefSeq" id="WP_184698329.1">
    <property type="nucleotide sequence ID" value="NZ_BAABEG010000001.1"/>
</dbReference>
<feature type="region of interest" description="Disordered" evidence="1">
    <location>
        <begin position="433"/>
        <end position="455"/>
    </location>
</feature>
<evidence type="ECO:0000256" key="2">
    <source>
        <dbReference type="SAM" id="SignalP"/>
    </source>
</evidence>
<dbReference type="PANTHER" id="PTHR34700:SF4">
    <property type="entry name" value="PHAGE-LIKE ELEMENT PBSX PROTEIN XKDP"/>
    <property type="match status" value="1"/>
</dbReference>
<dbReference type="Pfam" id="PF01476">
    <property type="entry name" value="LysM"/>
    <property type="match status" value="1"/>
</dbReference>
<gene>
    <name evidence="4" type="ORF">GGR00_001045</name>
</gene>
<dbReference type="PROSITE" id="PS51782">
    <property type="entry name" value="LYSM"/>
    <property type="match status" value="1"/>
</dbReference>
<evidence type="ECO:0000313" key="5">
    <source>
        <dbReference type="Proteomes" id="UP000536262"/>
    </source>
</evidence>
<reference evidence="4 5" key="1">
    <citation type="submission" date="2020-08" db="EMBL/GenBank/DDBJ databases">
        <title>Genomic Encyclopedia of Type Strains, Phase IV (KMG-IV): sequencing the most valuable type-strain genomes for metagenomic binning, comparative biology and taxonomic classification.</title>
        <authorList>
            <person name="Goeker M."/>
        </authorList>
    </citation>
    <scope>NUCLEOTIDE SEQUENCE [LARGE SCALE GENOMIC DNA]</scope>
    <source>
        <strain evidence="4 5">DSM 7051</strain>
    </source>
</reference>
<dbReference type="InterPro" id="IPR036779">
    <property type="entry name" value="LysM_dom_sf"/>
</dbReference>
<dbReference type="PANTHER" id="PTHR34700">
    <property type="entry name" value="POTASSIUM BINDING PROTEIN KBP"/>
    <property type="match status" value="1"/>
</dbReference>
<accession>A0A7X0KJM8</accession>
<dbReference type="InterPro" id="IPR041498">
    <property type="entry name" value="Big_6"/>
</dbReference>
<proteinExistence type="predicted"/>
<feature type="domain" description="LysM" evidence="3">
    <location>
        <begin position="381"/>
        <end position="430"/>
    </location>
</feature>
<feature type="compositionally biased region" description="Low complexity" evidence="1">
    <location>
        <begin position="49"/>
        <end position="66"/>
    </location>
</feature>
<comment type="caution">
    <text evidence="4">The sequence shown here is derived from an EMBL/GenBank/DDBJ whole genome shotgun (WGS) entry which is preliminary data.</text>
</comment>
<feature type="region of interest" description="Disordered" evidence="1">
    <location>
        <begin position="44"/>
        <end position="66"/>
    </location>
</feature>
<name>A0A7X0KJM8_9HYPH</name>
<dbReference type="AlphaFoldDB" id="A0A7X0KJM8"/>
<evidence type="ECO:0000313" key="4">
    <source>
        <dbReference type="EMBL" id="MBB6353277.1"/>
    </source>
</evidence>
<dbReference type="EMBL" id="JACHOU010000002">
    <property type="protein sequence ID" value="MBB6353277.1"/>
    <property type="molecule type" value="Genomic_DNA"/>
</dbReference>
<organism evidence="4 5">
    <name type="scientific">Aminobacter aganoensis</name>
    <dbReference type="NCBI Taxonomy" id="83264"/>
    <lineage>
        <taxon>Bacteria</taxon>
        <taxon>Pseudomonadati</taxon>
        <taxon>Pseudomonadota</taxon>
        <taxon>Alphaproteobacteria</taxon>
        <taxon>Hyphomicrobiales</taxon>
        <taxon>Phyllobacteriaceae</taxon>
        <taxon>Aminobacter</taxon>
    </lineage>
</organism>
<dbReference type="Gene3D" id="3.10.350.10">
    <property type="entry name" value="LysM domain"/>
    <property type="match status" value="1"/>
</dbReference>
<feature type="region of interest" description="Disordered" evidence="1">
    <location>
        <begin position="317"/>
        <end position="364"/>
    </location>
</feature>
<dbReference type="CDD" id="cd00118">
    <property type="entry name" value="LysM"/>
    <property type="match status" value="1"/>
</dbReference>
<evidence type="ECO:0000259" key="3">
    <source>
        <dbReference type="PROSITE" id="PS51782"/>
    </source>
</evidence>
<keyword evidence="5" id="KW-1185">Reference proteome</keyword>
<protein>
    <submittedName>
        <fullName evidence="4">Nucleoid-associated protein YgaU</fullName>
    </submittedName>
</protein>
<dbReference type="InterPro" id="IPR018392">
    <property type="entry name" value="LysM"/>
</dbReference>
<dbReference type="InterPro" id="IPR052196">
    <property type="entry name" value="Bact_Kbp"/>
</dbReference>
<dbReference type="Proteomes" id="UP000536262">
    <property type="component" value="Unassembled WGS sequence"/>
</dbReference>
<evidence type="ECO:0000256" key="1">
    <source>
        <dbReference type="SAM" id="MobiDB-lite"/>
    </source>
</evidence>
<feature type="signal peptide" evidence="2">
    <location>
        <begin position="1"/>
        <end position="19"/>
    </location>
</feature>